<keyword evidence="7 9" id="KW-0472">Membrane</keyword>
<evidence type="ECO:0000256" key="2">
    <source>
        <dbReference type="ARBA" id="ARBA00006434"/>
    </source>
</evidence>
<dbReference type="GO" id="GO:0046942">
    <property type="term" value="P:carboxylic acid transport"/>
    <property type="evidence" value="ECO:0007669"/>
    <property type="project" value="UniProtKB-ARBA"/>
</dbReference>
<dbReference type="GO" id="GO:0022857">
    <property type="term" value="F:transmembrane transporter activity"/>
    <property type="evidence" value="ECO:0007669"/>
    <property type="project" value="InterPro"/>
</dbReference>
<evidence type="ECO:0000313" key="10">
    <source>
        <dbReference type="EMBL" id="TWE15366.1"/>
    </source>
</evidence>
<comment type="subcellular location">
    <subcellularLocation>
        <location evidence="1">Membrane</location>
        <topology evidence="1">Multi-pass membrane protein</topology>
    </subcellularLocation>
</comment>
<sequence>MAIDYSIIVLYLAGMLAMGWWGMRRARSKSDFLVAGRRLGPVMYSGTMAAIVLGGASTIGGVGLGYKYGLSGAWMVVTIGLGLLALSIFFSARIARLKVYTVSQMLDLRYGGSSGLISGIVMWAYTLMLAVTSTIAYATIFDVLFGLGRTPAIILGGVIVVGYSTLGGMWSITITDMVQFVVKTIGVLLLLLPIAVVKAGGFAAMQEKLPGGYFSPMSIGLETVFTYTLIYTFGMLIGQDIWQRVFTARTDKIASTGGTVAGIYCLVYAIAGAVIGTAAKVLYPTLGSTDNAFATIVKGALPVGVKGLVLAAALSAVMSTSSGALIACATVANNDIWSRLRGRATPKDDHDEVRGNRIFILVMGIAVIAIAIALDNVVEALTVAYNLLVGGLLVPILGGLVWKRGTAAGALASIVAGGVSVVVLMAVDGVLANEPIYYGLLASLVSYAAVSLATKPTDAAVLDAWRRRLAGSEAASSEPAAATV</sequence>
<name>A0A561EIC1_9ACTN</name>
<evidence type="ECO:0000313" key="11">
    <source>
        <dbReference type="Proteomes" id="UP000318416"/>
    </source>
</evidence>
<feature type="transmembrane region" description="Helical" evidence="9">
    <location>
        <begin position="263"/>
        <end position="283"/>
    </location>
</feature>
<feature type="transmembrane region" description="Helical" evidence="9">
    <location>
        <begin position="436"/>
        <end position="454"/>
    </location>
</feature>
<dbReference type="PROSITE" id="PS50283">
    <property type="entry name" value="NA_SOLUT_SYMP_3"/>
    <property type="match status" value="1"/>
</dbReference>
<dbReference type="PANTHER" id="PTHR48086">
    <property type="entry name" value="SODIUM/PROLINE SYMPORTER-RELATED"/>
    <property type="match status" value="1"/>
</dbReference>
<feature type="transmembrane region" description="Helical" evidence="9">
    <location>
        <begin position="6"/>
        <end position="23"/>
    </location>
</feature>
<dbReference type="PANTHER" id="PTHR48086:SF7">
    <property type="entry name" value="SODIUM-SOLUTE SYMPORTER-RELATED"/>
    <property type="match status" value="1"/>
</dbReference>
<keyword evidence="6 9" id="KW-1133">Transmembrane helix</keyword>
<organism evidence="10 11">
    <name type="scientific">Kitasatospora atroaurantiaca</name>
    <dbReference type="NCBI Taxonomy" id="285545"/>
    <lineage>
        <taxon>Bacteria</taxon>
        <taxon>Bacillati</taxon>
        <taxon>Actinomycetota</taxon>
        <taxon>Actinomycetes</taxon>
        <taxon>Kitasatosporales</taxon>
        <taxon>Streptomycetaceae</taxon>
        <taxon>Kitasatospora</taxon>
    </lineage>
</organism>
<feature type="transmembrane region" description="Helical" evidence="9">
    <location>
        <begin position="383"/>
        <end position="402"/>
    </location>
</feature>
<feature type="transmembrane region" description="Helical" evidence="9">
    <location>
        <begin position="224"/>
        <end position="242"/>
    </location>
</feature>
<dbReference type="InterPro" id="IPR001734">
    <property type="entry name" value="Na/solute_symporter"/>
</dbReference>
<feature type="transmembrane region" description="Helical" evidence="9">
    <location>
        <begin position="152"/>
        <end position="172"/>
    </location>
</feature>
<evidence type="ECO:0000256" key="4">
    <source>
        <dbReference type="ARBA" id="ARBA00022475"/>
    </source>
</evidence>
<evidence type="ECO:0000256" key="1">
    <source>
        <dbReference type="ARBA" id="ARBA00004141"/>
    </source>
</evidence>
<gene>
    <name evidence="10" type="ORF">FB465_0259</name>
</gene>
<feature type="transmembrane region" description="Helical" evidence="9">
    <location>
        <begin position="184"/>
        <end position="204"/>
    </location>
</feature>
<dbReference type="AlphaFoldDB" id="A0A561EIC1"/>
<dbReference type="GO" id="GO:0005886">
    <property type="term" value="C:plasma membrane"/>
    <property type="evidence" value="ECO:0007669"/>
    <property type="project" value="TreeGrafter"/>
</dbReference>
<dbReference type="PROSITE" id="PS00457">
    <property type="entry name" value="NA_SOLUT_SYMP_2"/>
    <property type="match status" value="1"/>
</dbReference>
<dbReference type="OrthoDB" id="9789704at2"/>
<evidence type="ECO:0000256" key="9">
    <source>
        <dbReference type="SAM" id="Phobius"/>
    </source>
</evidence>
<feature type="transmembrane region" description="Helical" evidence="9">
    <location>
        <begin position="409"/>
        <end position="430"/>
    </location>
</feature>
<evidence type="ECO:0000256" key="6">
    <source>
        <dbReference type="ARBA" id="ARBA00022989"/>
    </source>
</evidence>
<keyword evidence="11" id="KW-1185">Reference proteome</keyword>
<dbReference type="Gene3D" id="1.20.1730.10">
    <property type="entry name" value="Sodium/glucose cotransporter"/>
    <property type="match status" value="1"/>
</dbReference>
<accession>A0A561EIC1</accession>
<comment type="similarity">
    <text evidence="2 8">Belongs to the sodium:solute symporter (SSF) (TC 2.A.21) family.</text>
</comment>
<dbReference type="Proteomes" id="UP000318416">
    <property type="component" value="Unassembled WGS sequence"/>
</dbReference>
<feature type="transmembrane region" description="Helical" evidence="9">
    <location>
        <begin position="358"/>
        <end position="377"/>
    </location>
</feature>
<evidence type="ECO:0000256" key="3">
    <source>
        <dbReference type="ARBA" id="ARBA00022448"/>
    </source>
</evidence>
<comment type="caution">
    <text evidence="10">The sequence shown here is derived from an EMBL/GenBank/DDBJ whole genome shotgun (WGS) entry which is preliminary data.</text>
</comment>
<dbReference type="InterPro" id="IPR050277">
    <property type="entry name" value="Sodium:Solute_Symporter"/>
</dbReference>
<evidence type="ECO:0000256" key="8">
    <source>
        <dbReference type="RuleBase" id="RU362091"/>
    </source>
</evidence>
<keyword evidence="4" id="KW-1003">Cell membrane</keyword>
<evidence type="ECO:0000256" key="5">
    <source>
        <dbReference type="ARBA" id="ARBA00022692"/>
    </source>
</evidence>
<feature type="transmembrane region" description="Helical" evidence="9">
    <location>
        <begin position="308"/>
        <end position="337"/>
    </location>
</feature>
<dbReference type="InterPro" id="IPR018212">
    <property type="entry name" value="Na/solute_symporter_CS"/>
</dbReference>
<proteinExistence type="inferred from homology"/>
<feature type="transmembrane region" description="Helical" evidence="9">
    <location>
        <begin position="72"/>
        <end position="95"/>
    </location>
</feature>
<dbReference type="CDD" id="cd11479">
    <property type="entry name" value="SLC5sbd_u3"/>
    <property type="match status" value="1"/>
</dbReference>
<keyword evidence="5 9" id="KW-0812">Transmembrane</keyword>
<dbReference type="RefSeq" id="WP_145786775.1">
    <property type="nucleotide sequence ID" value="NZ_BAAABR010000014.1"/>
</dbReference>
<protein>
    <submittedName>
        <fullName evidence="10">SSS family solute:Na+ symporter</fullName>
    </submittedName>
</protein>
<dbReference type="EMBL" id="VIVR01000001">
    <property type="protein sequence ID" value="TWE15366.1"/>
    <property type="molecule type" value="Genomic_DNA"/>
</dbReference>
<reference evidence="10 11" key="1">
    <citation type="submission" date="2019-06" db="EMBL/GenBank/DDBJ databases">
        <title>Sequencing the genomes of 1000 actinobacteria strains.</title>
        <authorList>
            <person name="Klenk H.-P."/>
        </authorList>
    </citation>
    <scope>NUCLEOTIDE SEQUENCE [LARGE SCALE GENOMIC DNA]</scope>
    <source>
        <strain evidence="10 11">DSM 41649</strain>
    </source>
</reference>
<dbReference type="InterPro" id="IPR038377">
    <property type="entry name" value="Na/Glc_symporter_sf"/>
</dbReference>
<feature type="transmembrane region" description="Helical" evidence="9">
    <location>
        <begin position="44"/>
        <end position="66"/>
    </location>
</feature>
<evidence type="ECO:0000256" key="7">
    <source>
        <dbReference type="ARBA" id="ARBA00023136"/>
    </source>
</evidence>
<dbReference type="Pfam" id="PF00474">
    <property type="entry name" value="SSF"/>
    <property type="match status" value="1"/>
</dbReference>
<keyword evidence="3" id="KW-0813">Transport</keyword>
<feature type="transmembrane region" description="Helical" evidence="9">
    <location>
        <begin position="116"/>
        <end position="140"/>
    </location>
</feature>